<dbReference type="EMBL" id="RBZO01000072">
    <property type="protein sequence ID" value="RKQ11175.1"/>
    <property type="molecule type" value="Genomic_DNA"/>
</dbReference>
<dbReference type="EMBL" id="RBZO01000029">
    <property type="protein sequence ID" value="RKQ13530.1"/>
    <property type="molecule type" value="Genomic_DNA"/>
</dbReference>
<dbReference type="EMBL" id="RBZO01000043">
    <property type="protein sequence ID" value="RKQ12415.1"/>
    <property type="molecule type" value="Genomic_DNA"/>
</dbReference>
<dbReference type="Proteomes" id="UP000281813">
    <property type="component" value="Unassembled WGS sequence"/>
</dbReference>
<evidence type="ECO:0000313" key="7">
    <source>
        <dbReference type="EMBL" id="RKQ15070.1"/>
    </source>
</evidence>
<reference evidence="3" key="2">
    <citation type="submission" date="2018-10" db="EMBL/GenBank/DDBJ databases">
        <authorList>
            <person name="Ouyang Y."/>
        </authorList>
    </citation>
    <scope>NUCLEOTIDE SEQUENCE</scope>
    <source>
        <strain evidence="3">MCCC 1K00260</strain>
    </source>
</reference>
<reference evidence="3 8" key="1">
    <citation type="journal article" date="2015" name="Antonie Van Leeuwenhoek">
        <title>Oceanobacillus bengalensis sp. nov., a bacterium isolated from seawater of the Bay of Bengal.</title>
        <authorList>
            <person name="Yongchang O."/>
            <person name="Xiang W."/>
            <person name="Wang G."/>
        </authorList>
    </citation>
    <scope>NUCLEOTIDE SEQUENCE [LARGE SCALE GENOMIC DNA]</scope>
    <source>
        <strain evidence="3 8">MCCC 1K00260</strain>
    </source>
</reference>
<keyword evidence="8" id="KW-1185">Reference proteome</keyword>
<name>A0A494YR68_9BACI</name>
<evidence type="ECO:0000313" key="8">
    <source>
        <dbReference type="Proteomes" id="UP000281813"/>
    </source>
</evidence>
<evidence type="ECO:0000313" key="3">
    <source>
        <dbReference type="EMBL" id="RKQ11632.1"/>
    </source>
</evidence>
<gene>
    <name evidence="7" type="ORF">D8M05_11475</name>
    <name evidence="6" type="ORF">D8M05_14480</name>
    <name evidence="5" type="ORF">D8M05_15660</name>
    <name evidence="4" type="ORF">D8M05_18245</name>
    <name evidence="3" type="ORF">D8M05_19585</name>
    <name evidence="2" type="ORF">D8M05_19900</name>
</gene>
<evidence type="ECO:0000313" key="6">
    <source>
        <dbReference type="EMBL" id="RKQ13894.1"/>
    </source>
</evidence>
<dbReference type="EMBL" id="RBZO01000016">
    <property type="protein sequence ID" value="RKQ15070.1"/>
    <property type="molecule type" value="Genomic_DNA"/>
</dbReference>
<accession>A0A494YR68</accession>
<feature type="compositionally biased region" description="Basic and acidic residues" evidence="1">
    <location>
        <begin position="9"/>
        <end position="21"/>
    </location>
</feature>
<evidence type="ECO:0000313" key="5">
    <source>
        <dbReference type="EMBL" id="RKQ13530.1"/>
    </source>
</evidence>
<sequence>LNMNGPSFRMKETEEWIKTSADKVAQN</sequence>
<feature type="region of interest" description="Disordered" evidence="1">
    <location>
        <begin position="1"/>
        <end position="27"/>
    </location>
</feature>
<proteinExistence type="predicted"/>
<dbReference type="EMBL" id="RBZO01000025">
    <property type="protein sequence ID" value="RKQ13894.1"/>
    <property type="molecule type" value="Genomic_DNA"/>
</dbReference>
<evidence type="ECO:0000256" key="1">
    <source>
        <dbReference type="SAM" id="MobiDB-lite"/>
    </source>
</evidence>
<organism evidence="3 8">
    <name type="scientific">Oceanobacillus bengalensis</name>
    <dbReference type="NCBI Taxonomy" id="1435466"/>
    <lineage>
        <taxon>Bacteria</taxon>
        <taxon>Bacillati</taxon>
        <taxon>Bacillota</taxon>
        <taxon>Bacilli</taxon>
        <taxon>Bacillales</taxon>
        <taxon>Bacillaceae</taxon>
        <taxon>Oceanobacillus</taxon>
    </lineage>
</organism>
<evidence type="ECO:0000313" key="2">
    <source>
        <dbReference type="EMBL" id="RKQ11175.1"/>
    </source>
</evidence>
<protein>
    <submittedName>
        <fullName evidence="3">AAA family ATPase</fullName>
    </submittedName>
</protein>
<dbReference type="EMBL" id="RBZO01000058">
    <property type="protein sequence ID" value="RKQ11632.1"/>
    <property type="molecule type" value="Genomic_DNA"/>
</dbReference>
<feature type="non-terminal residue" evidence="3">
    <location>
        <position position="1"/>
    </location>
</feature>
<dbReference type="AlphaFoldDB" id="A0A494YR68"/>
<comment type="caution">
    <text evidence="3">The sequence shown here is derived from an EMBL/GenBank/DDBJ whole genome shotgun (WGS) entry which is preliminary data.</text>
</comment>
<evidence type="ECO:0000313" key="4">
    <source>
        <dbReference type="EMBL" id="RKQ12415.1"/>
    </source>
</evidence>